<evidence type="ECO:0000256" key="2">
    <source>
        <dbReference type="SAM" id="Phobius"/>
    </source>
</evidence>
<dbReference type="InterPro" id="IPR038765">
    <property type="entry name" value="Papain-like_cys_pep_sf"/>
</dbReference>
<dbReference type="Pfam" id="PF11992">
    <property type="entry name" value="TgpA_N"/>
    <property type="match status" value="1"/>
</dbReference>
<protein>
    <submittedName>
        <fullName evidence="4">Transglutaminase domain-containing protein</fullName>
    </submittedName>
</protein>
<reference evidence="4" key="1">
    <citation type="submission" date="2020-09" db="EMBL/GenBank/DDBJ databases">
        <title>A novel bacterium of genus Hazenella, isolated from South China Sea.</title>
        <authorList>
            <person name="Huang H."/>
            <person name="Mo K."/>
            <person name="Hu Y."/>
        </authorList>
    </citation>
    <scope>NUCLEOTIDE SEQUENCE</scope>
    <source>
        <strain evidence="4">IB182357</strain>
    </source>
</reference>
<dbReference type="PANTHER" id="PTHR42736:SF1">
    <property type="entry name" value="PROTEIN-GLUTAMINE GAMMA-GLUTAMYLTRANSFERASE"/>
    <property type="match status" value="1"/>
</dbReference>
<feature type="transmembrane region" description="Helical" evidence="2">
    <location>
        <begin position="35"/>
        <end position="52"/>
    </location>
</feature>
<name>A0A926NF60_9BACL</name>
<feature type="transmembrane region" description="Helical" evidence="2">
    <location>
        <begin position="628"/>
        <end position="646"/>
    </location>
</feature>
<evidence type="ECO:0000313" key="4">
    <source>
        <dbReference type="EMBL" id="MBD1372273.1"/>
    </source>
</evidence>
<dbReference type="RefSeq" id="WP_191141928.1">
    <property type="nucleotide sequence ID" value="NZ_JACXAH010000009.1"/>
</dbReference>
<evidence type="ECO:0000256" key="1">
    <source>
        <dbReference type="SAM" id="MobiDB-lite"/>
    </source>
</evidence>
<feature type="transmembrane region" description="Helical" evidence="2">
    <location>
        <begin position="135"/>
        <end position="152"/>
    </location>
</feature>
<feature type="domain" description="Transglutaminase-like" evidence="3">
    <location>
        <begin position="484"/>
        <end position="559"/>
    </location>
</feature>
<dbReference type="Pfam" id="PF01841">
    <property type="entry name" value="Transglut_core"/>
    <property type="match status" value="1"/>
</dbReference>
<feature type="compositionally biased region" description="Basic and acidic residues" evidence="1">
    <location>
        <begin position="594"/>
        <end position="609"/>
    </location>
</feature>
<sequence>MMHSTAEKVIRYFLIVILGFEILLPFQHMFLSNSFGDFLLGFCLLLLIRMRITSTWLSIIYYVLVYLFMCYIRLFAHMTTFSQIPKKIYDQFKLEISILDINRFLVEDYPLLHTMSILLTLTLLVGILDKMTRQPARMWMVWISFMIYLVIQEMYVDYNVTAAGMRVIIYLCLYYAWSHHRQLRKSLPQLDELPSGGVRWATLVLIGAIVIAAILPKPEMTWRPDPIVYLEGAGKLIGVNSDHKQIGYSRDSDNLGGNLQLDDTILFEATVDELAYWRGESIVKYTGRGWETYDFDKIGGIYSIDDLIVDQPPPHNGVAKFEGGEETENRAVVKWMKPQYETLFIPGNYLKNVVEIDEDTPPKQQLYYSKVNSIYFTIGDKLKSYSMTTSNIKYDVDFLRDKKREQDFTVNGVLIDPTDLYLQIPKGFPTAEVRELASSVSADETNRYDRVKAIENFLEYNGAYQYALNAGETPQNEDFVAHFLLQSKRGYCDHFSSSMVMMLRTLDIPARWAIGFTSGESNYNEQTNRYEVTVRNKNAHSWVEVYFGDAGWIPFDPTPGFSVPSTLMVSNTPTTGQEEDTPATNLSPGTVDNSRNERPNRFLEEERTEASASQTGKSVEVGQWYHSIWLYLLVLISLLILVFFLWRSYQARLRWSGLRLSAYLPWSNRRFRWQFARLLALHHKPDRGDTIRDQLVKGQHDLTSEIQYCMKLYEQMNYSAEEIKVDAKEAKRMWEMVLKQLRP</sequence>
<feature type="region of interest" description="Disordered" evidence="1">
    <location>
        <begin position="568"/>
        <end position="611"/>
    </location>
</feature>
<dbReference type="AlphaFoldDB" id="A0A926NF60"/>
<feature type="compositionally biased region" description="Polar residues" evidence="1">
    <location>
        <begin position="568"/>
        <end position="593"/>
    </location>
</feature>
<feature type="transmembrane region" description="Helical" evidence="2">
    <location>
        <begin position="59"/>
        <end position="76"/>
    </location>
</feature>
<dbReference type="EMBL" id="JACXAH010000009">
    <property type="protein sequence ID" value="MBD1372273.1"/>
    <property type="molecule type" value="Genomic_DNA"/>
</dbReference>
<keyword evidence="5" id="KW-1185">Reference proteome</keyword>
<comment type="caution">
    <text evidence="4">The sequence shown here is derived from an EMBL/GenBank/DDBJ whole genome shotgun (WGS) entry which is preliminary data.</text>
</comment>
<dbReference type="InterPro" id="IPR021878">
    <property type="entry name" value="TgpA_N"/>
</dbReference>
<organism evidence="4 5">
    <name type="scientific">Polycladospora coralii</name>
    <dbReference type="NCBI Taxonomy" id="2771432"/>
    <lineage>
        <taxon>Bacteria</taxon>
        <taxon>Bacillati</taxon>
        <taxon>Bacillota</taxon>
        <taxon>Bacilli</taxon>
        <taxon>Bacillales</taxon>
        <taxon>Thermoactinomycetaceae</taxon>
        <taxon>Polycladospora</taxon>
    </lineage>
</organism>
<feature type="transmembrane region" description="Helical" evidence="2">
    <location>
        <begin position="198"/>
        <end position="215"/>
    </location>
</feature>
<dbReference type="PANTHER" id="PTHR42736">
    <property type="entry name" value="PROTEIN-GLUTAMINE GAMMA-GLUTAMYLTRANSFERASE"/>
    <property type="match status" value="1"/>
</dbReference>
<dbReference type="SMART" id="SM00460">
    <property type="entry name" value="TGc"/>
    <property type="match status" value="1"/>
</dbReference>
<accession>A0A926NF60</accession>
<proteinExistence type="predicted"/>
<evidence type="ECO:0000259" key="3">
    <source>
        <dbReference type="SMART" id="SM00460"/>
    </source>
</evidence>
<feature type="transmembrane region" description="Helical" evidence="2">
    <location>
        <begin position="109"/>
        <end position="128"/>
    </location>
</feature>
<dbReference type="InterPro" id="IPR052901">
    <property type="entry name" value="Bact_TGase-like"/>
</dbReference>
<keyword evidence="2" id="KW-0812">Transmembrane</keyword>
<dbReference type="InterPro" id="IPR002931">
    <property type="entry name" value="Transglutaminase-like"/>
</dbReference>
<dbReference type="Proteomes" id="UP000661691">
    <property type="component" value="Unassembled WGS sequence"/>
</dbReference>
<gene>
    <name evidence="4" type="ORF">IC620_07850</name>
</gene>
<keyword evidence="2" id="KW-0472">Membrane</keyword>
<evidence type="ECO:0000313" key="5">
    <source>
        <dbReference type="Proteomes" id="UP000661691"/>
    </source>
</evidence>
<keyword evidence="2" id="KW-1133">Transmembrane helix</keyword>
<dbReference type="SUPFAM" id="SSF54001">
    <property type="entry name" value="Cysteine proteinases"/>
    <property type="match status" value="1"/>
</dbReference>
<feature type="transmembrane region" description="Helical" evidence="2">
    <location>
        <begin position="158"/>
        <end position="177"/>
    </location>
</feature>
<feature type="transmembrane region" description="Helical" evidence="2">
    <location>
        <begin position="12"/>
        <end position="29"/>
    </location>
</feature>
<dbReference type="Gene3D" id="3.10.620.30">
    <property type="match status" value="1"/>
</dbReference>